<reference evidence="5" key="1">
    <citation type="submission" date="2021-02" db="EMBL/GenBank/DDBJ databases">
        <authorList>
            <person name="Dougan E. K."/>
            <person name="Rhodes N."/>
            <person name="Thang M."/>
            <person name="Chan C."/>
        </authorList>
    </citation>
    <scope>NUCLEOTIDE SEQUENCE</scope>
</reference>
<sequence>MPVPHVISGSLKDACFFLGPGEKDGALYARRKDNRTYVLCPDSPEFCPRVINDQVNLTRLREHSQKVGLPKREFPVLHLTFDVWYGVYHMLVSALPSIAPRLDMLRNGTMELFIHAGHNFVGQILSVLGVEGNILRPTSLTEAFHFCAPEIHFDLSTRPQYPRFEFSVPYLAEFRRNLLSMDDWMDESNRPCRLKNRGHIVVLSRGHSSRALGNEDEMVQALKTLGRHVEVVTPDPKNFLHTLQALSRAEILLGAHGANMANMIFAPDGMKVVEIVPQVPFKMQDYHFWDLAAALNFTYLPVGDKVMPNEYDHQLAADPMTEDKAVLSMHVDIEEAESHFCGSL</sequence>
<evidence type="ECO:0000256" key="1">
    <source>
        <dbReference type="ARBA" id="ARBA00022676"/>
    </source>
</evidence>
<name>A0A813AMG1_9DINO</name>
<dbReference type="Pfam" id="PF04577">
    <property type="entry name" value="Glyco_transf_61"/>
    <property type="match status" value="1"/>
</dbReference>
<dbReference type="AlphaFoldDB" id="A0A813AMG1"/>
<evidence type="ECO:0000256" key="2">
    <source>
        <dbReference type="ARBA" id="ARBA00022679"/>
    </source>
</evidence>
<proteinExistence type="predicted"/>
<dbReference type="InterPro" id="IPR007657">
    <property type="entry name" value="Glycosyltransferase_61"/>
</dbReference>
<keyword evidence="1" id="KW-0328">Glycosyltransferase</keyword>
<keyword evidence="6" id="KW-1185">Reference proteome</keyword>
<gene>
    <name evidence="5" type="primary">Eogt</name>
    <name evidence="5" type="ORF">SNEC2469_LOCUS28190</name>
</gene>
<evidence type="ECO:0000259" key="4">
    <source>
        <dbReference type="Pfam" id="PF04577"/>
    </source>
</evidence>
<evidence type="ECO:0000313" key="6">
    <source>
        <dbReference type="Proteomes" id="UP000601435"/>
    </source>
</evidence>
<dbReference type="InterPro" id="IPR049625">
    <property type="entry name" value="Glyco_transf_61_cat"/>
</dbReference>
<organism evidence="5 6">
    <name type="scientific">Symbiodinium necroappetens</name>
    <dbReference type="NCBI Taxonomy" id="1628268"/>
    <lineage>
        <taxon>Eukaryota</taxon>
        <taxon>Sar</taxon>
        <taxon>Alveolata</taxon>
        <taxon>Dinophyceae</taxon>
        <taxon>Suessiales</taxon>
        <taxon>Symbiodiniaceae</taxon>
        <taxon>Symbiodinium</taxon>
    </lineage>
</organism>
<comment type="caution">
    <text evidence="5">The sequence shown here is derived from an EMBL/GenBank/DDBJ whole genome shotgun (WGS) entry which is preliminary data.</text>
</comment>
<dbReference type="Proteomes" id="UP000601435">
    <property type="component" value="Unassembled WGS sequence"/>
</dbReference>
<feature type="domain" description="Glycosyltransferase 61 catalytic" evidence="4">
    <location>
        <begin position="88"/>
        <end position="273"/>
    </location>
</feature>
<dbReference type="EMBL" id="CAJNJA010060697">
    <property type="protein sequence ID" value="CAE7871455.1"/>
    <property type="molecule type" value="Genomic_DNA"/>
</dbReference>
<dbReference type="OrthoDB" id="529273at2759"/>
<keyword evidence="3" id="KW-0325">Glycoprotein</keyword>
<accession>A0A813AMG1</accession>
<protein>
    <submittedName>
        <fullName evidence="5">Eogt protein</fullName>
    </submittedName>
</protein>
<evidence type="ECO:0000313" key="5">
    <source>
        <dbReference type="EMBL" id="CAE7871455.1"/>
    </source>
</evidence>
<keyword evidence="2" id="KW-0808">Transferase</keyword>
<evidence type="ECO:0000256" key="3">
    <source>
        <dbReference type="ARBA" id="ARBA00023180"/>
    </source>
</evidence>
<dbReference type="PANTHER" id="PTHR20961">
    <property type="entry name" value="GLYCOSYLTRANSFERASE"/>
    <property type="match status" value="1"/>
</dbReference>
<dbReference type="GO" id="GO:0016757">
    <property type="term" value="F:glycosyltransferase activity"/>
    <property type="evidence" value="ECO:0007669"/>
    <property type="project" value="UniProtKB-KW"/>
</dbReference>